<dbReference type="Proteomes" id="UP000248882">
    <property type="component" value="Unassembled WGS sequence"/>
</dbReference>
<protein>
    <recommendedName>
        <fullName evidence="2">Glycine-rich domain-containing protein</fullName>
    </recommendedName>
</protein>
<dbReference type="InterPro" id="IPR049304">
    <property type="entry name" value="Gly_rich_dom"/>
</dbReference>
<feature type="region of interest" description="Disordered" evidence="1">
    <location>
        <begin position="712"/>
        <end position="817"/>
    </location>
</feature>
<gene>
    <name evidence="3" type="ORF">LV85_03568</name>
</gene>
<organism evidence="3 4">
    <name type="scientific">Algoriphagus chordae</name>
    <dbReference type="NCBI Taxonomy" id="237019"/>
    <lineage>
        <taxon>Bacteria</taxon>
        <taxon>Pseudomonadati</taxon>
        <taxon>Bacteroidota</taxon>
        <taxon>Cytophagia</taxon>
        <taxon>Cytophagales</taxon>
        <taxon>Cyclobacteriaceae</taxon>
        <taxon>Algoriphagus</taxon>
    </lineage>
</organism>
<dbReference type="AlphaFoldDB" id="A0A2W7QIR3"/>
<feature type="compositionally biased region" description="Gly residues" evidence="1">
    <location>
        <begin position="750"/>
        <end position="759"/>
    </location>
</feature>
<accession>A0A2W7QIR3</accession>
<dbReference type="NCBIfam" id="TIGR04183">
    <property type="entry name" value="Por_Secre_tail"/>
    <property type="match status" value="1"/>
</dbReference>
<keyword evidence="4" id="KW-1185">Reference proteome</keyword>
<comment type="caution">
    <text evidence="3">The sequence shown here is derived from an EMBL/GenBank/DDBJ whole genome shotgun (WGS) entry which is preliminary data.</text>
</comment>
<evidence type="ECO:0000259" key="2">
    <source>
        <dbReference type="Pfam" id="PF21722"/>
    </source>
</evidence>
<reference evidence="3 4" key="1">
    <citation type="submission" date="2018-06" db="EMBL/GenBank/DDBJ databases">
        <title>Genomic Encyclopedia of Archaeal and Bacterial Type Strains, Phase II (KMG-II): from individual species to whole genera.</title>
        <authorList>
            <person name="Goeker M."/>
        </authorList>
    </citation>
    <scope>NUCLEOTIDE SEQUENCE [LARGE SCALE GENOMIC DNA]</scope>
    <source>
        <strain evidence="3 4">DSM 19830</strain>
    </source>
</reference>
<evidence type="ECO:0000313" key="4">
    <source>
        <dbReference type="Proteomes" id="UP000248882"/>
    </source>
</evidence>
<evidence type="ECO:0000313" key="3">
    <source>
        <dbReference type="EMBL" id="PZX48498.1"/>
    </source>
</evidence>
<feature type="region of interest" description="Disordered" evidence="1">
    <location>
        <begin position="457"/>
        <end position="479"/>
    </location>
</feature>
<feature type="domain" description="Glycine-rich" evidence="2">
    <location>
        <begin position="560"/>
        <end position="842"/>
    </location>
</feature>
<dbReference type="InterPro" id="IPR026444">
    <property type="entry name" value="Secre_tail"/>
</dbReference>
<feature type="compositionally biased region" description="Gly residues" evidence="1">
    <location>
        <begin position="796"/>
        <end position="805"/>
    </location>
</feature>
<feature type="compositionally biased region" description="Low complexity" evidence="1">
    <location>
        <begin position="738"/>
        <end position="749"/>
    </location>
</feature>
<proteinExistence type="predicted"/>
<sequence length="1041" mass="104975">MRSRILFVFLIFCFAFGFGGEVLGQTYTTTGVSTNWNDPAAWIRTGDCGAINNGGPPPPLTLNSGNACNVKIIVNHPITYTGSTQIGGGYMDSLIVNNGATLTFTSDLSIANKGSNVGPFGIVVKNASTLTINGTYLHQATATLDVTSGSSIHIGNNLTTGSYAGGPIKIDATSKLDVINTLTFNANNSLILYGELNAKDFASSSGGSMEFRGDSKVKISNNLTISNGSLSSHDNADIRVDGDFNMSGGGIYNGSDNSFLSVEGNNNVTSNRIVNLWNNAQVSIKGNTNGNVSLNVIDNACYKSSTRTGGTACVLCGETYTSDGTFYVPADVYEITIEAWGGGGAGGNGTSNISGGGGGGAYSKKTLSVTPGQPLAVYIGNGGNPYSATPEIRNGQISYVSANSSEPLPGRITNSVVLANGGQAPTANSGIGGTGGAVDSRATVSYKGSNGFSGGNNGWGGSSAATDGSNSTAGQDPLGLGGAGGRGGYGSGLGFNGSIYGGGGGGANVQWDSSLLYGGYGAQGTVVISFTCPTKEPCSRVLDYGTNGDYYIVEYYCDAEWSAPEGLAEFGVTAIGGGGGGGYGNAAGGGGGGAITSTPNSGIYFDINNDNGKQIGFPASTTFNVQVGDGGVGGTAASRGANGKNSRITGSFTDYSGALISYDIDALGGGGGGSSNNSANVNGVSGGFGGGGAVYSSDIDNTNTGTFGTGGLTNGAAGVRPNSDKKPISGGGGGGAASPGSLGTSSGNGQSKGGNGGDGLDLSSLTGIGPTLPGTFSGGGGGTATGASNANNNSPGTGGLGGGGNASTTGYGEHAPNNTGSGGGAGILGGGTGGSGKVFIYYPVYRILPVEFLYFNASYLKDDKSALLEWATAKEWENSHFEIERAVNTVKEWETIGRVEGSGYSDAPVEYNFTDIDLPITGGNIFYRLKQVDYSGKYSFSKTKAIQVEPSDSNTTWIAYPNPSAAGTEVQVELTQLDLYHDQPIHISLSNTLGQTKFHSLSSPEDISSIVSSWLNSSASGLYILDISWAAHRQQIKLMRK</sequence>
<feature type="compositionally biased region" description="Low complexity" evidence="1">
    <location>
        <begin position="785"/>
        <end position="795"/>
    </location>
</feature>
<dbReference type="EMBL" id="QKZT01000019">
    <property type="protein sequence ID" value="PZX48498.1"/>
    <property type="molecule type" value="Genomic_DNA"/>
</dbReference>
<feature type="compositionally biased region" description="Polar residues" evidence="1">
    <location>
        <begin position="464"/>
        <end position="473"/>
    </location>
</feature>
<name>A0A2W7QIR3_9BACT</name>
<evidence type="ECO:0000256" key="1">
    <source>
        <dbReference type="SAM" id="MobiDB-lite"/>
    </source>
</evidence>
<dbReference type="Pfam" id="PF21722">
    <property type="entry name" value="Gly_rich_2"/>
    <property type="match status" value="2"/>
</dbReference>
<feature type="domain" description="Glycine-rich" evidence="2">
    <location>
        <begin position="321"/>
        <end position="530"/>
    </location>
</feature>
<feature type="compositionally biased region" description="Low complexity" evidence="1">
    <location>
        <begin position="760"/>
        <end position="775"/>
    </location>
</feature>